<protein>
    <submittedName>
        <fullName evidence="2">Sugar phosphate isomerase/epimerase family protein</fullName>
    </submittedName>
</protein>
<gene>
    <name evidence="2" type="ORF">ACFPFU_04640</name>
</gene>
<dbReference type="Gene3D" id="3.20.20.150">
    <property type="entry name" value="Divalent-metal-dependent TIM barrel enzymes"/>
    <property type="match status" value="1"/>
</dbReference>
<organism evidence="2 3">
    <name type="scientific">Negadavirga shengliensis</name>
    <dbReference type="NCBI Taxonomy" id="1389218"/>
    <lineage>
        <taxon>Bacteria</taxon>
        <taxon>Pseudomonadati</taxon>
        <taxon>Bacteroidota</taxon>
        <taxon>Cytophagia</taxon>
        <taxon>Cytophagales</taxon>
        <taxon>Cyclobacteriaceae</taxon>
        <taxon>Negadavirga</taxon>
    </lineage>
</organism>
<dbReference type="PANTHER" id="PTHR12110">
    <property type="entry name" value="HYDROXYPYRUVATE ISOMERASE"/>
    <property type="match status" value="1"/>
</dbReference>
<comment type="caution">
    <text evidence="2">The sequence shown here is derived from an EMBL/GenBank/DDBJ whole genome shotgun (WGS) entry which is preliminary data.</text>
</comment>
<reference evidence="3" key="1">
    <citation type="journal article" date="2019" name="Int. J. Syst. Evol. Microbiol.">
        <title>The Global Catalogue of Microorganisms (GCM) 10K type strain sequencing project: providing services to taxonomists for standard genome sequencing and annotation.</title>
        <authorList>
            <consortium name="The Broad Institute Genomics Platform"/>
            <consortium name="The Broad Institute Genome Sequencing Center for Infectious Disease"/>
            <person name="Wu L."/>
            <person name="Ma J."/>
        </authorList>
    </citation>
    <scope>NUCLEOTIDE SEQUENCE [LARGE SCALE GENOMIC DNA]</scope>
    <source>
        <strain evidence="3">CGMCC 4.7466</strain>
    </source>
</reference>
<dbReference type="InterPro" id="IPR050312">
    <property type="entry name" value="IolE/XylAMocC-like"/>
</dbReference>
<name>A0ABV9SX77_9BACT</name>
<dbReference type="Pfam" id="PF01261">
    <property type="entry name" value="AP_endonuc_2"/>
    <property type="match status" value="1"/>
</dbReference>
<keyword evidence="2" id="KW-0413">Isomerase</keyword>
<dbReference type="GO" id="GO:0016853">
    <property type="term" value="F:isomerase activity"/>
    <property type="evidence" value="ECO:0007669"/>
    <property type="project" value="UniProtKB-KW"/>
</dbReference>
<evidence type="ECO:0000259" key="1">
    <source>
        <dbReference type="Pfam" id="PF01261"/>
    </source>
</evidence>
<keyword evidence="3" id="KW-1185">Reference proteome</keyword>
<feature type="domain" description="Xylose isomerase-like TIM barrel" evidence="1">
    <location>
        <begin position="73"/>
        <end position="297"/>
    </location>
</feature>
<dbReference type="SUPFAM" id="SSF51658">
    <property type="entry name" value="Xylose isomerase-like"/>
    <property type="match status" value="1"/>
</dbReference>
<dbReference type="Proteomes" id="UP001595818">
    <property type="component" value="Unassembled WGS sequence"/>
</dbReference>
<dbReference type="RefSeq" id="WP_377061990.1">
    <property type="nucleotide sequence ID" value="NZ_JBHSJJ010000002.1"/>
</dbReference>
<dbReference type="PANTHER" id="PTHR12110:SF41">
    <property type="entry name" value="INOSOSE DEHYDRATASE"/>
    <property type="match status" value="1"/>
</dbReference>
<evidence type="ECO:0000313" key="3">
    <source>
        <dbReference type="Proteomes" id="UP001595818"/>
    </source>
</evidence>
<dbReference type="InterPro" id="IPR013022">
    <property type="entry name" value="Xyl_isomerase-like_TIM-brl"/>
</dbReference>
<accession>A0ABV9SX77</accession>
<dbReference type="InterPro" id="IPR036237">
    <property type="entry name" value="Xyl_isomerase-like_sf"/>
</dbReference>
<sequence length="304" mass="34756">MKDFCCISRRGFLKKSGLISLSPFLLPFTGKSLKPSAAKPEVYGHLWVYASQFPPDWDSTPIIEEIFQDFVYAGIEGIEIMDANLRNPSIVPLLRRLVDQYHIPVIGASYYADMWNRDLHAKIKKDAELVISRLGEVGGTRLGITVGDARRLKTERELDDQAVMLREIIALCHDHGVSPNLHNHTFEMENDQHDFRGTIKRVPKISLGPDINWLMRAGIDPVEFILEHRENIGFLHLRDQSDDGKWTHHLGQGVTDFEGIAKALKKIGFEGDVAIELAYEEKPDHPIREDFKKSREFVREVFGW</sequence>
<dbReference type="EMBL" id="JBHSJJ010000002">
    <property type="protein sequence ID" value="MFC4870963.1"/>
    <property type="molecule type" value="Genomic_DNA"/>
</dbReference>
<proteinExistence type="predicted"/>
<evidence type="ECO:0000313" key="2">
    <source>
        <dbReference type="EMBL" id="MFC4870963.1"/>
    </source>
</evidence>